<dbReference type="EMBL" id="JACRAF010000064">
    <property type="protein sequence ID" value="MBI4923911.1"/>
    <property type="molecule type" value="Genomic_DNA"/>
</dbReference>
<dbReference type="InterPro" id="IPR006450">
    <property type="entry name" value="Phage_HK97_gp6-like"/>
</dbReference>
<dbReference type="InterPro" id="IPR011738">
    <property type="entry name" value="Phage_CHP"/>
</dbReference>
<protein>
    <submittedName>
        <fullName evidence="1">Phage head-tail connector protein</fullName>
    </submittedName>
</protein>
<dbReference type="NCBIfam" id="TIGR02215">
    <property type="entry name" value="phage_chp_gp8"/>
    <property type="match status" value="1"/>
</dbReference>
<evidence type="ECO:0000313" key="2">
    <source>
        <dbReference type="Proteomes" id="UP000782610"/>
    </source>
</evidence>
<dbReference type="AlphaFoldDB" id="A0A933L5B0"/>
<dbReference type="Gene3D" id="1.10.3230.30">
    <property type="entry name" value="Phage gp6-like head-tail connector protein"/>
    <property type="match status" value="1"/>
</dbReference>
<name>A0A933L5B0_9HYPH</name>
<evidence type="ECO:0000313" key="1">
    <source>
        <dbReference type="EMBL" id="MBI4923911.1"/>
    </source>
</evidence>
<organism evidence="1 2">
    <name type="scientific">Devosia nanyangense</name>
    <dbReference type="NCBI Taxonomy" id="1228055"/>
    <lineage>
        <taxon>Bacteria</taxon>
        <taxon>Pseudomonadati</taxon>
        <taxon>Pseudomonadota</taxon>
        <taxon>Alphaproteobacteria</taxon>
        <taxon>Hyphomicrobiales</taxon>
        <taxon>Devosiaceae</taxon>
        <taxon>Devosia</taxon>
    </lineage>
</organism>
<dbReference type="CDD" id="cd08054">
    <property type="entry name" value="gp6"/>
    <property type="match status" value="1"/>
</dbReference>
<dbReference type="Proteomes" id="UP000782610">
    <property type="component" value="Unassembled WGS sequence"/>
</dbReference>
<dbReference type="NCBIfam" id="TIGR01560">
    <property type="entry name" value="put_DNA_pack"/>
    <property type="match status" value="2"/>
</dbReference>
<dbReference type="Pfam" id="PF05135">
    <property type="entry name" value="Phage_connect_1"/>
    <property type="match status" value="1"/>
</dbReference>
<accession>A0A933L5B0</accession>
<gene>
    <name evidence="1" type="ORF">HY834_19430</name>
</gene>
<comment type="caution">
    <text evidence="1">The sequence shown here is derived from an EMBL/GenBank/DDBJ whole genome shotgun (WGS) entry which is preliminary data.</text>
</comment>
<reference evidence="1" key="1">
    <citation type="submission" date="2020-07" db="EMBL/GenBank/DDBJ databases">
        <title>Huge and variable diversity of episymbiotic CPR bacteria and DPANN archaea in groundwater ecosystems.</title>
        <authorList>
            <person name="He C.Y."/>
            <person name="Keren R."/>
            <person name="Whittaker M."/>
            <person name="Farag I.F."/>
            <person name="Doudna J."/>
            <person name="Cate J.H.D."/>
            <person name="Banfield J.F."/>
        </authorList>
    </citation>
    <scope>NUCLEOTIDE SEQUENCE</scope>
    <source>
        <strain evidence="1">NC_groundwater_1586_Pr3_B-0.1um_66_15</strain>
    </source>
</reference>
<sequence length="165" mass="17583">MTSYLLAGPGEEPVTLAEAKAWCRIDAGDEDALVTALIAAARLHVESMTGRALIEQSWRLVLDGPKGRVVPLPLVPVMAVIAATADDAAIAVELQGDSVLLPAEGFRTLSIDYTAGYGGPTDVPQDLKQALLALVAFWFENRDATAHGAPMGFDRLIAGYRRVRL</sequence>
<proteinExistence type="predicted"/>
<dbReference type="InterPro" id="IPR021146">
    <property type="entry name" value="Phage_gp6-like_head-tail"/>
</dbReference>